<reference evidence="2" key="1">
    <citation type="journal article" date="2018" name="DNA Res.">
        <title>Multiple hybrid de novo genome assembly of finger millet, an orphan allotetraploid crop.</title>
        <authorList>
            <person name="Hatakeyama M."/>
            <person name="Aluri S."/>
            <person name="Balachadran M.T."/>
            <person name="Sivarajan S.R."/>
            <person name="Patrignani A."/>
            <person name="Gruter S."/>
            <person name="Poveda L."/>
            <person name="Shimizu-Inatsugi R."/>
            <person name="Baeten J."/>
            <person name="Francoijs K.J."/>
            <person name="Nataraja K.N."/>
            <person name="Reddy Y.A.N."/>
            <person name="Phadnis S."/>
            <person name="Ravikumar R.L."/>
            <person name="Schlapbach R."/>
            <person name="Sreeman S.M."/>
            <person name="Shimizu K.K."/>
        </authorList>
    </citation>
    <scope>NUCLEOTIDE SEQUENCE</scope>
</reference>
<keyword evidence="3" id="KW-1185">Reference proteome</keyword>
<proteinExistence type="predicted"/>
<dbReference type="GO" id="GO:0010113">
    <property type="term" value="P:negative regulation of systemic acquired resistance"/>
    <property type="evidence" value="ECO:0007669"/>
    <property type="project" value="TreeGrafter"/>
</dbReference>
<feature type="region of interest" description="Disordered" evidence="1">
    <location>
        <begin position="74"/>
        <end position="95"/>
    </location>
</feature>
<dbReference type="PANTHER" id="PTHR37243:SF2">
    <property type="entry name" value="NEGATIVE REGULATOR OF SYSTEMIC ACQUIRED RESISTANCE SNI1"/>
    <property type="match status" value="1"/>
</dbReference>
<dbReference type="GO" id="GO:0005634">
    <property type="term" value="C:nucleus"/>
    <property type="evidence" value="ECO:0007669"/>
    <property type="project" value="InterPro"/>
</dbReference>
<dbReference type="GO" id="GO:0045892">
    <property type="term" value="P:negative regulation of DNA-templated transcription"/>
    <property type="evidence" value="ECO:0007669"/>
    <property type="project" value="InterPro"/>
</dbReference>
<evidence type="ECO:0000313" key="2">
    <source>
        <dbReference type="EMBL" id="GJM91009.1"/>
    </source>
</evidence>
<dbReference type="GO" id="GO:0006974">
    <property type="term" value="P:DNA damage response"/>
    <property type="evidence" value="ECO:0007669"/>
    <property type="project" value="InterPro"/>
</dbReference>
<comment type="caution">
    <text evidence="2">The sequence shown here is derived from an EMBL/GenBank/DDBJ whole genome shotgun (WGS) entry which is preliminary data.</text>
</comment>
<dbReference type="GO" id="GO:0030915">
    <property type="term" value="C:Smc5-Smc6 complex"/>
    <property type="evidence" value="ECO:0007669"/>
    <property type="project" value="InterPro"/>
</dbReference>
<gene>
    <name evidence="2" type="primary">ga07343</name>
    <name evidence="2" type="ORF">PR202_ga07343</name>
</gene>
<dbReference type="PANTHER" id="PTHR37243">
    <property type="entry name" value="NEGATIVE REGULATOR OF SYSTEMIC ACQUIRED RESISTANCE SNI1"/>
    <property type="match status" value="1"/>
</dbReference>
<organism evidence="2 3">
    <name type="scientific">Eleusine coracana subsp. coracana</name>
    <dbReference type="NCBI Taxonomy" id="191504"/>
    <lineage>
        <taxon>Eukaryota</taxon>
        <taxon>Viridiplantae</taxon>
        <taxon>Streptophyta</taxon>
        <taxon>Embryophyta</taxon>
        <taxon>Tracheophyta</taxon>
        <taxon>Spermatophyta</taxon>
        <taxon>Magnoliopsida</taxon>
        <taxon>Liliopsida</taxon>
        <taxon>Poales</taxon>
        <taxon>Poaceae</taxon>
        <taxon>PACMAD clade</taxon>
        <taxon>Chloridoideae</taxon>
        <taxon>Cynodonteae</taxon>
        <taxon>Eleusininae</taxon>
        <taxon>Eleusine</taxon>
    </lineage>
</organism>
<evidence type="ECO:0000313" key="3">
    <source>
        <dbReference type="Proteomes" id="UP001054889"/>
    </source>
</evidence>
<dbReference type="GO" id="GO:0000976">
    <property type="term" value="F:transcription cis-regulatory region binding"/>
    <property type="evidence" value="ECO:0007669"/>
    <property type="project" value="TreeGrafter"/>
</dbReference>
<dbReference type="Proteomes" id="UP001054889">
    <property type="component" value="Unassembled WGS sequence"/>
</dbReference>
<dbReference type="AlphaFoldDB" id="A0AAV5BZ38"/>
<sequence length="95" mass="10014">MDASRTPPSAAAAAAADGGIEENAMAILDSSGIKDSRDLHDDRNRFVSSPPSLHFEAAFLEAVRSACLAADNPSAPSWYGHHPEQPRSGSSFLFS</sequence>
<name>A0AAV5BZ38_ELECO</name>
<dbReference type="InterPro" id="IPR034561">
    <property type="entry name" value="SNI1"/>
</dbReference>
<accession>A0AAV5BZ38</accession>
<dbReference type="EMBL" id="BQKI01000003">
    <property type="protein sequence ID" value="GJM91009.1"/>
    <property type="molecule type" value="Genomic_DNA"/>
</dbReference>
<evidence type="ECO:0000256" key="1">
    <source>
        <dbReference type="SAM" id="MobiDB-lite"/>
    </source>
</evidence>
<reference evidence="2" key="2">
    <citation type="submission" date="2021-12" db="EMBL/GenBank/DDBJ databases">
        <title>Resequencing data analysis of finger millet.</title>
        <authorList>
            <person name="Hatakeyama M."/>
            <person name="Aluri S."/>
            <person name="Balachadran M.T."/>
            <person name="Sivarajan S.R."/>
            <person name="Poveda L."/>
            <person name="Shimizu-Inatsugi R."/>
            <person name="Schlapbach R."/>
            <person name="Sreeman S.M."/>
            <person name="Shimizu K.K."/>
        </authorList>
    </citation>
    <scope>NUCLEOTIDE SEQUENCE</scope>
</reference>
<protein>
    <submittedName>
        <fullName evidence="2">Uncharacterized protein</fullName>
    </submittedName>
</protein>